<keyword evidence="3" id="KW-1185">Reference proteome</keyword>
<gene>
    <name evidence="2" type="ORF">BWQ96_04274</name>
</gene>
<protein>
    <submittedName>
        <fullName evidence="2">Uncharacterized protein</fullName>
    </submittedName>
</protein>
<sequence length="142" mass="13756">MAIAAPSNGLACFAGFCEAGVLEPSGSFGRRCGRMDAGRNDLDVRNGGGGGAPPLDVAPYNVCSGGVGRGGADEPDFVTGGGDGGGRGPPPPEFQPEGNGGGVGAAGAPDGAERDGGRGGWGAAGRERIVRNGMVPAMLRCG</sequence>
<reference evidence="2 3" key="1">
    <citation type="journal article" date="2018" name="Mol. Biol. Evol.">
        <title>Analysis of the draft genome of the red seaweed Gracilariopsis chorda provides insights into genome size evolution in Rhodophyta.</title>
        <authorList>
            <person name="Lee J."/>
            <person name="Yang E.C."/>
            <person name="Graf L."/>
            <person name="Yang J.H."/>
            <person name="Qiu H."/>
            <person name="Zel Zion U."/>
            <person name="Chan C.X."/>
            <person name="Stephens T.G."/>
            <person name="Weber A.P.M."/>
            <person name="Boo G.H."/>
            <person name="Boo S.M."/>
            <person name="Kim K.M."/>
            <person name="Shin Y."/>
            <person name="Jung M."/>
            <person name="Lee S.J."/>
            <person name="Yim H.S."/>
            <person name="Lee J.H."/>
            <person name="Bhattacharya D."/>
            <person name="Yoon H.S."/>
        </authorList>
    </citation>
    <scope>NUCLEOTIDE SEQUENCE [LARGE SCALE GENOMIC DNA]</scope>
    <source>
        <strain evidence="2 3">SKKU-2015</strain>
        <tissue evidence="2">Whole body</tissue>
    </source>
</reference>
<name>A0A2V3IV13_9FLOR</name>
<dbReference type="AlphaFoldDB" id="A0A2V3IV13"/>
<organism evidence="2 3">
    <name type="scientific">Gracilariopsis chorda</name>
    <dbReference type="NCBI Taxonomy" id="448386"/>
    <lineage>
        <taxon>Eukaryota</taxon>
        <taxon>Rhodophyta</taxon>
        <taxon>Florideophyceae</taxon>
        <taxon>Rhodymeniophycidae</taxon>
        <taxon>Gracilariales</taxon>
        <taxon>Gracilariaceae</taxon>
        <taxon>Gracilariopsis</taxon>
    </lineage>
</organism>
<proteinExistence type="predicted"/>
<evidence type="ECO:0000256" key="1">
    <source>
        <dbReference type="SAM" id="MobiDB-lite"/>
    </source>
</evidence>
<accession>A0A2V3IV13</accession>
<feature type="region of interest" description="Disordered" evidence="1">
    <location>
        <begin position="66"/>
        <end position="125"/>
    </location>
</feature>
<evidence type="ECO:0000313" key="2">
    <source>
        <dbReference type="EMBL" id="PXF45961.1"/>
    </source>
</evidence>
<evidence type="ECO:0000313" key="3">
    <source>
        <dbReference type="Proteomes" id="UP000247409"/>
    </source>
</evidence>
<dbReference type="EMBL" id="NBIV01000048">
    <property type="protein sequence ID" value="PXF45961.1"/>
    <property type="molecule type" value="Genomic_DNA"/>
</dbReference>
<comment type="caution">
    <text evidence="2">The sequence shown here is derived from an EMBL/GenBank/DDBJ whole genome shotgun (WGS) entry which is preliminary data.</text>
</comment>
<dbReference type="Proteomes" id="UP000247409">
    <property type="component" value="Unassembled WGS sequence"/>
</dbReference>